<feature type="region of interest" description="Disordered" evidence="1">
    <location>
        <begin position="346"/>
        <end position="382"/>
    </location>
</feature>
<feature type="transmembrane region" description="Helical" evidence="2">
    <location>
        <begin position="65"/>
        <end position="87"/>
    </location>
</feature>
<feature type="transmembrane region" description="Helical" evidence="2">
    <location>
        <begin position="31"/>
        <end position="53"/>
    </location>
</feature>
<sequence>MNPLFYKLGSVIVLLETAAAWLLVSRDDVDLMAFWLVHGAAAVLVGLLLWTLLPADLRRPRRLSLSLLTLLALFFPIVGVFGLLIAARLAQWLPQRHKATDHLREAPQLQVFSVSHLDDDQRRDLPAGQTARIARDQSQPQAQRIRAVLALREMSPRMTLPVLRRLLSDPDEEIRLLAYGISNTWEQRLTDSLQDAQRELEIHRHGSSGPALARAAQRVAELQMEFIYQGLAQGDLRDFALQQALHYCGMARDALPQDTGLQMMYLRLSLAAGKTEDARRVLERLAAEGASATLWRPYAAELEWTLRHFNRISATLAPLGTRQVAPRLRPVVRVWQTLTEPQAAPLTIGDAPAVRRPGDTAPRPAKGSEPSVPGADDALLLS</sequence>
<keyword evidence="4" id="KW-1185">Reference proteome</keyword>
<dbReference type="EMBL" id="CYHF01000005">
    <property type="protein sequence ID" value="CUA97108.1"/>
    <property type="molecule type" value="Genomic_DNA"/>
</dbReference>
<proteinExistence type="predicted"/>
<dbReference type="AlphaFoldDB" id="A0A0K6I232"/>
<dbReference type="OrthoDB" id="5393896at2"/>
<evidence type="ECO:0000313" key="3">
    <source>
        <dbReference type="EMBL" id="CUA97108.1"/>
    </source>
</evidence>
<dbReference type="Proteomes" id="UP000183649">
    <property type="component" value="Unassembled WGS sequence"/>
</dbReference>
<keyword evidence="2" id="KW-0472">Membrane</keyword>
<accession>A0A0K6I232</accession>
<dbReference type="RefSeq" id="WP_055450524.1">
    <property type="nucleotide sequence ID" value="NZ_CYHF01000005.1"/>
</dbReference>
<keyword evidence="2" id="KW-0812">Transmembrane</keyword>
<keyword evidence="2" id="KW-1133">Transmembrane helix</keyword>
<evidence type="ECO:0008006" key="5">
    <source>
        <dbReference type="Google" id="ProtNLM"/>
    </source>
</evidence>
<organism evidence="3 4">
    <name type="scientific">Thiomonas bhubaneswarensis</name>
    <dbReference type="NCBI Taxonomy" id="339866"/>
    <lineage>
        <taxon>Bacteria</taxon>
        <taxon>Pseudomonadati</taxon>
        <taxon>Pseudomonadota</taxon>
        <taxon>Betaproteobacteria</taxon>
        <taxon>Burkholderiales</taxon>
        <taxon>Thiomonas</taxon>
    </lineage>
</organism>
<evidence type="ECO:0000256" key="1">
    <source>
        <dbReference type="SAM" id="MobiDB-lite"/>
    </source>
</evidence>
<dbReference type="STRING" id="339866.GCA_001418255_01629"/>
<name>A0A0K6I232_9BURK</name>
<gene>
    <name evidence="3" type="ORF">Ga0061069_105123</name>
</gene>
<reference evidence="4" key="1">
    <citation type="submission" date="2015-08" db="EMBL/GenBank/DDBJ databases">
        <authorList>
            <person name="Varghese N."/>
        </authorList>
    </citation>
    <scope>NUCLEOTIDE SEQUENCE [LARGE SCALE GENOMIC DNA]</scope>
    <source>
        <strain evidence="4">DSM 18181</strain>
    </source>
</reference>
<protein>
    <recommendedName>
        <fullName evidence="5">HEAT repeat</fullName>
    </recommendedName>
</protein>
<evidence type="ECO:0000256" key="2">
    <source>
        <dbReference type="SAM" id="Phobius"/>
    </source>
</evidence>
<evidence type="ECO:0000313" key="4">
    <source>
        <dbReference type="Proteomes" id="UP000183649"/>
    </source>
</evidence>